<dbReference type="KEGG" id="cle:Clole_2239"/>
<accession>F2JRM7</accession>
<evidence type="ECO:0000313" key="2">
    <source>
        <dbReference type="Proteomes" id="UP000008467"/>
    </source>
</evidence>
<dbReference type="Proteomes" id="UP000008467">
    <property type="component" value="Chromosome"/>
</dbReference>
<sequence length="85" mass="9763">MSLEYILKRVIREKGSRSDCSIYLSISLAYMEKENWIEAGIFLKLARQTKESYEEQVAVELIDGVLKTESTEASMRLLESIKDQG</sequence>
<organism evidence="1 2">
    <name type="scientific">Cellulosilyticum lentocellum (strain ATCC 49066 / DSM 5427 / NCIMB 11756 / RHM5)</name>
    <name type="common">Clostridium lentocellum</name>
    <dbReference type="NCBI Taxonomy" id="642492"/>
    <lineage>
        <taxon>Bacteria</taxon>
        <taxon>Bacillati</taxon>
        <taxon>Bacillota</taxon>
        <taxon>Clostridia</taxon>
        <taxon>Lachnospirales</taxon>
        <taxon>Cellulosilyticaceae</taxon>
        <taxon>Cellulosilyticum</taxon>
    </lineage>
</organism>
<proteinExistence type="predicted"/>
<dbReference type="HOGENOM" id="CLU_2506676_0_0_9"/>
<dbReference type="EMBL" id="CP002582">
    <property type="protein sequence ID" value="ADZ83948.1"/>
    <property type="molecule type" value="Genomic_DNA"/>
</dbReference>
<reference evidence="1 2" key="1">
    <citation type="journal article" date="2011" name="J. Bacteriol.">
        <title>Complete genome sequence of the cellulose-degrading bacterium Cellulosilyticum lentocellum.</title>
        <authorList>
            <consortium name="US DOE Joint Genome Institute"/>
            <person name="Miller D.A."/>
            <person name="Suen G."/>
            <person name="Bruce D."/>
            <person name="Copeland A."/>
            <person name="Cheng J.F."/>
            <person name="Detter C."/>
            <person name="Goodwin L.A."/>
            <person name="Han C.S."/>
            <person name="Hauser L.J."/>
            <person name="Land M.L."/>
            <person name="Lapidus A."/>
            <person name="Lucas S."/>
            <person name="Meincke L."/>
            <person name="Pitluck S."/>
            <person name="Tapia R."/>
            <person name="Teshima H."/>
            <person name="Woyke T."/>
            <person name="Fox B.G."/>
            <person name="Angert E.R."/>
            <person name="Currie C.R."/>
        </authorList>
    </citation>
    <scope>NUCLEOTIDE SEQUENCE [LARGE SCALE GENOMIC DNA]</scope>
    <source>
        <strain evidence="2">ATCC 49066 / DSM 5427 / NCIMB 11756 / RHM5</strain>
    </source>
</reference>
<keyword evidence="2" id="KW-1185">Reference proteome</keyword>
<evidence type="ECO:0000313" key="1">
    <source>
        <dbReference type="EMBL" id="ADZ83948.1"/>
    </source>
</evidence>
<dbReference type="AlphaFoldDB" id="F2JRM7"/>
<dbReference type="RefSeq" id="WP_013657242.1">
    <property type="nucleotide sequence ID" value="NC_015275.1"/>
</dbReference>
<gene>
    <name evidence="1" type="ordered locus">Clole_2239</name>
</gene>
<name>F2JRM7_CELLD</name>
<dbReference type="STRING" id="642492.Clole_2239"/>
<protein>
    <submittedName>
        <fullName evidence="1">Uncharacterized protein</fullName>
    </submittedName>
</protein>